<comment type="catalytic activity">
    <reaction evidence="1">
        <text>Release of N-terminal proline from a peptide.</text>
        <dbReference type="EC" id="3.4.11.5"/>
    </reaction>
</comment>
<dbReference type="Gene3D" id="3.40.50.1820">
    <property type="entry name" value="alpha/beta hydrolase"/>
    <property type="match status" value="2"/>
</dbReference>
<evidence type="ECO:0000256" key="10">
    <source>
        <dbReference type="SAM" id="SignalP"/>
    </source>
</evidence>
<accession>A0A6J4RKD0</accession>
<feature type="signal peptide" evidence="10">
    <location>
        <begin position="1"/>
        <end position="24"/>
    </location>
</feature>
<evidence type="ECO:0000256" key="8">
    <source>
        <dbReference type="ARBA" id="ARBA00022801"/>
    </source>
</evidence>
<feature type="domain" description="Peptidase S33 tripeptidyl aminopeptidase-like C-terminal" evidence="12">
    <location>
        <begin position="379"/>
        <end position="469"/>
    </location>
</feature>
<sequence>MRPMPLLALLLVLVAVAHPQPAAAAVPCDFPIVRCLTVQVPLEPSRPELGRVGLFVQALRPAGRTRRTVIMLAGGPGQASTTDFAATADPLVGRLLSGGTRVVVFDARGTGRSGLVRCPELQRDPHLRGSRAAEACARRLGDRRGSYGIDEHVDDIEAVRRAIRAERIDLSGTSYGTLMAERYAQAHPERVGRLLLDSVVRPGGSSAQGLEVFAAMPRVLNALCDDDRCLPYTKDPVGQLAALVQTMRQAGPLSGTVVDERGRRRTATIGGVGLLDILFEGDFNPGVREALVPAVIAARRGDTAPLLRLARQVAAAAPPLRTAAFSAGAYAAGSCEVLQQPWDPAADVPERLRQAREAATEIGGQAFFPFDVETAISGDFLSLCLRWPAPLEPVPSVVSDVLPPKPTLVLAGAEDLRTPLEEARKLVEANPAARLLVLPRTGHSVTTSDATGCATRASIAFLLAKRVPRACRGPRRVAPRVPVPPRTAAGLKTPAGVPARIGRTVQAVDLALDDVQLAITIGARRGGGLRGGSYVASGESVRMRGYEYVPGIRIDAEPRFDGSLVIRTSGPNAARGRLVLEPDARVRGVVGGRRIVTRAGGGPPRS</sequence>
<keyword evidence="6" id="KW-0963">Cytoplasm</keyword>
<proteinExistence type="inferred from homology"/>
<evidence type="ECO:0000256" key="9">
    <source>
        <dbReference type="ARBA" id="ARBA00029605"/>
    </source>
</evidence>
<dbReference type="AlphaFoldDB" id="A0A6J4RKD0"/>
<dbReference type="GO" id="GO:0005737">
    <property type="term" value="C:cytoplasm"/>
    <property type="evidence" value="ECO:0007669"/>
    <property type="project" value="UniProtKB-SubCell"/>
</dbReference>
<dbReference type="EC" id="3.4.11.5" evidence="4"/>
<evidence type="ECO:0000259" key="12">
    <source>
        <dbReference type="Pfam" id="PF08386"/>
    </source>
</evidence>
<evidence type="ECO:0000256" key="5">
    <source>
        <dbReference type="ARBA" id="ARBA00022438"/>
    </source>
</evidence>
<dbReference type="InterPro" id="IPR002410">
    <property type="entry name" value="Peptidase_S33"/>
</dbReference>
<dbReference type="InterPro" id="IPR005944">
    <property type="entry name" value="Pro_iminopeptidase"/>
</dbReference>
<keyword evidence="10" id="KW-0732">Signal</keyword>
<feature type="chain" id="PRO_5026730993" description="prolyl aminopeptidase" evidence="10">
    <location>
        <begin position="25"/>
        <end position="606"/>
    </location>
</feature>
<evidence type="ECO:0000313" key="13">
    <source>
        <dbReference type="EMBL" id="CAA9475793.1"/>
    </source>
</evidence>
<name>A0A6J4RKD0_9ACTN</name>
<dbReference type="GO" id="GO:0004177">
    <property type="term" value="F:aminopeptidase activity"/>
    <property type="evidence" value="ECO:0007669"/>
    <property type="project" value="UniProtKB-KW"/>
</dbReference>
<comment type="similarity">
    <text evidence="3">Belongs to the peptidase S33 family.</text>
</comment>
<dbReference type="PRINTS" id="PR00793">
    <property type="entry name" value="PROAMNOPTASE"/>
</dbReference>
<keyword evidence="8" id="KW-0378">Hydrolase</keyword>
<dbReference type="Pfam" id="PF08386">
    <property type="entry name" value="Abhydrolase_4"/>
    <property type="match status" value="1"/>
</dbReference>
<gene>
    <name evidence="13" type="ORF">AVDCRST_MAG85-301</name>
</gene>
<protein>
    <recommendedName>
        <fullName evidence="4">prolyl aminopeptidase</fullName>
        <ecNumber evidence="4">3.4.11.5</ecNumber>
    </recommendedName>
    <alternativeName>
        <fullName evidence="9">Prolyl aminopeptidase</fullName>
    </alternativeName>
</protein>
<comment type="subcellular location">
    <subcellularLocation>
        <location evidence="2">Cytoplasm</location>
    </subcellularLocation>
</comment>
<evidence type="ECO:0000256" key="4">
    <source>
        <dbReference type="ARBA" id="ARBA00012568"/>
    </source>
</evidence>
<evidence type="ECO:0000256" key="7">
    <source>
        <dbReference type="ARBA" id="ARBA00022670"/>
    </source>
</evidence>
<keyword evidence="5" id="KW-0031">Aminopeptidase</keyword>
<feature type="domain" description="AB hydrolase-1" evidence="11">
    <location>
        <begin position="68"/>
        <end position="199"/>
    </location>
</feature>
<dbReference type="PANTHER" id="PTHR43722:SF1">
    <property type="entry name" value="PROLINE IMINOPEPTIDASE"/>
    <property type="match status" value="1"/>
</dbReference>
<organism evidence="13">
    <name type="scientific">uncultured Solirubrobacteraceae bacterium</name>
    <dbReference type="NCBI Taxonomy" id="1162706"/>
    <lineage>
        <taxon>Bacteria</taxon>
        <taxon>Bacillati</taxon>
        <taxon>Actinomycetota</taxon>
        <taxon>Thermoleophilia</taxon>
        <taxon>Solirubrobacterales</taxon>
        <taxon>Solirubrobacteraceae</taxon>
        <taxon>environmental samples</taxon>
    </lineage>
</organism>
<dbReference type="EMBL" id="CADCVT010000034">
    <property type="protein sequence ID" value="CAA9475793.1"/>
    <property type="molecule type" value="Genomic_DNA"/>
</dbReference>
<keyword evidence="7" id="KW-0645">Protease</keyword>
<dbReference type="PANTHER" id="PTHR43722">
    <property type="entry name" value="PROLINE IMINOPEPTIDASE"/>
    <property type="match status" value="1"/>
</dbReference>
<dbReference type="SUPFAM" id="SSF53474">
    <property type="entry name" value="alpha/beta-Hydrolases"/>
    <property type="match status" value="1"/>
</dbReference>
<evidence type="ECO:0000256" key="3">
    <source>
        <dbReference type="ARBA" id="ARBA00010088"/>
    </source>
</evidence>
<evidence type="ECO:0000256" key="6">
    <source>
        <dbReference type="ARBA" id="ARBA00022490"/>
    </source>
</evidence>
<dbReference type="InterPro" id="IPR000073">
    <property type="entry name" value="AB_hydrolase_1"/>
</dbReference>
<evidence type="ECO:0000256" key="1">
    <source>
        <dbReference type="ARBA" id="ARBA00001585"/>
    </source>
</evidence>
<dbReference type="InterPro" id="IPR013595">
    <property type="entry name" value="Pept_S33_TAP-like_C"/>
</dbReference>
<dbReference type="GO" id="GO:0006508">
    <property type="term" value="P:proteolysis"/>
    <property type="evidence" value="ECO:0007669"/>
    <property type="project" value="UniProtKB-KW"/>
</dbReference>
<dbReference type="Pfam" id="PF00561">
    <property type="entry name" value="Abhydrolase_1"/>
    <property type="match status" value="1"/>
</dbReference>
<evidence type="ECO:0000256" key="2">
    <source>
        <dbReference type="ARBA" id="ARBA00004496"/>
    </source>
</evidence>
<evidence type="ECO:0000259" key="11">
    <source>
        <dbReference type="Pfam" id="PF00561"/>
    </source>
</evidence>
<dbReference type="InterPro" id="IPR029058">
    <property type="entry name" value="AB_hydrolase_fold"/>
</dbReference>
<reference evidence="13" key="1">
    <citation type="submission" date="2020-02" db="EMBL/GenBank/DDBJ databases">
        <authorList>
            <person name="Meier V. D."/>
        </authorList>
    </citation>
    <scope>NUCLEOTIDE SEQUENCE</scope>
    <source>
        <strain evidence="13">AVDCRST_MAG85</strain>
    </source>
</reference>